<evidence type="ECO:0000256" key="1">
    <source>
        <dbReference type="SAM" id="Coils"/>
    </source>
</evidence>
<organism evidence="3 4">
    <name type="scientific">Camelina sativa</name>
    <name type="common">False flax</name>
    <name type="synonym">Myagrum sativum</name>
    <dbReference type="NCBI Taxonomy" id="90675"/>
    <lineage>
        <taxon>Eukaryota</taxon>
        <taxon>Viridiplantae</taxon>
        <taxon>Streptophyta</taxon>
        <taxon>Embryophyta</taxon>
        <taxon>Tracheophyta</taxon>
        <taxon>Spermatophyta</taxon>
        <taxon>Magnoliopsida</taxon>
        <taxon>eudicotyledons</taxon>
        <taxon>Gunneridae</taxon>
        <taxon>Pentapetalae</taxon>
        <taxon>rosids</taxon>
        <taxon>malvids</taxon>
        <taxon>Brassicales</taxon>
        <taxon>Brassicaceae</taxon>
        <taxon>Camelineae</taxon>
        <taxon>Camelina</taxon>
    </lineage>
</organism>
<name>A0ABM0VVZ9_CAMSA</name>
<feature type="region of interest" description="Disordered" evidence="2">
    <location>
        <begin position="26"/>
        <end position="48"/>
    </location>
</feature>
<reference evidence="3" key="1">
    <citation type="journal article" date="2014" name="Nat. Commun.">
        <title>The emerging biofuel crop Camelina sativa retains a highly undifferentiated hexaploid genome structure.</title>
        <authorList>
            <person name="Kagale S."/>
            <person name="Koh C."/>
            <person name="Nixon J."/>
            <person name="Bollina V."/>
            <person name="Clarke W.E."/>
            <person name="Tuteja R."/>
            <person name="Spillane C."/>
            <person name="Robinson S.J."/>
            <person name="Links M.G."/>
            <person name="Clarke C."/>
            <person name="Higgins E.E."/>
            <person name="Huebert T."/>
            <person name="Sharpe A.G."/>
            <person name="Parkin I.A."/>
        </authorList>
    </citation>
    <scope>NUCLEOTIDE SEQUENCE [LARGE SCALE GENOMIC DNA]</scope>
    <source>
        <strain evidence="3">cv. DH55</strain>
    </source>
</reference>
<evidence type="ECO:0000313" key="4">
    <source>
        <dbReference type="RefSeq" id="XP_010461881.1"/>
    </source>
</evidence>
<evidence type="ECO:0000313" key="3">
    <source>
        <dbReference type="Proteomes" id="UP000694864"/>
    </source>
</evidence>
<feature type="coiled-coil region" evidence="1">
    <location>
        <begin position="74"/>
        <end position="101"/>
    </location>
</feature>
<sequence length="122" mass="14431">MIGVNIVSEDRKKKLNTVRKTMEKLKSVFDKKKPNHHEEDSSQTSPYLTKALNEDLSYELFKTQQKLDQRNFILQKQDDIRQGQEEKMKNLTEEIKDLNSNTFVLHMLNKETKGTNSWYTPI</sequence>
<protein>
    <submittedName>
        <fullName evidence="4">Uncharacterized protein LOC104742563</fullName>
    </submittedName>
</protein>
<evidence type="ECO:0000256" key="2">
    <source>
        <dbReference type="SAM" id="MobiDB-lite"/>
    </source>
</evidence>
<reference evidence="4" key="2">
    <citation type="submission" date="2025-08" db="UniProtKB">
        <authorList>
            <consortium name="RefSeq"/>
        </authorList>
    </citation>
    <scope>IDENTIFICATION</scope>
    <source>
        <tissue evidence="4">Leaf</tissue>
    </source>
</reference>
<dbReference type="GeneID" id="104742563"/>
<dbReference type="Proteomes" id="UP000694864">
    <property type="component" value="Chromosome 14"/>
</dbReference>
<dbReference type="RefSeq" id="XP_010461881.1">
    <property type="nucleotide sequence ID" value="XM_010463579.1"/>
</dbReference>
<feature type="compositionally biased region" description="Basic and acidic residues" evidence="2">
    <location>
        <begin position="26"/>
        <end position="40"/>
    </location>
</feature>
<accession>A0ABM0VVZ9</accession>
<keyword evidence="1" id="KW-0175">Coiled coil</keyword>
<gene>
    <name evidence="4" type="primary">LOC104742563</name>
</gene>
<keyword evidence="3" id="KW-1185">Reference proteome</keyword>
<proteinExistence type="predicted"/>